<dbReference type="PANTHER" id="PTHR12784">
    <property type="entry name" value="STEERIN"/>
    <property type="match status" value="1"/>
</dbReference>
<dbReference type="PANTHER" id="PTHR12784:SF28">
    <property type="entry name" value="PROTEIN SICKIE"/>
    <property type="match status" value="1"/>
</dbReference>
<gene>
    <name evidence="3" type="ORF">Bpfe_023285</name>
</gene>
<feature type="compositionally biased region" description="Low complexity" evidence="1">
    <location>
        <begin position="114"/>
        <end position="124"/>
    </location>
</feature>
<dbReference type="PROSITE" id="PS50021">
    <property type="entry name" value="CH"/>
    <property type="match status" value="1"/>
</dbReference>
<dbReference type="EMBL" id="JASAOG010000153">
    <property type="protein sequence ID" value="KAK0047301.1"/>
    <property type="molecule type" value="Genomic_DNA"/>
</dbReference>
<evidence type="ECO:0000313" key="3">
    <source>
        <dbReference type="EMBL" id="KAK0047301.1"/>
    </source>
</evidence>
<sequence>GEKIKDIRPKPKNSAQMVENINTSLTFLAGLGVSVEGVSAKDIKDGNLKSILGLFFSLSRYKQHQKTLQQQKQQQQQQQQKLHQRQPGEQLQIQQQPRVTVPLSAPSGDSNINASGSGSAPPGSKIFANGGETTSRLPSPFKQSGKPTAPLAVQASPAPSSSAPSSSSTSASLPAPSKDNVNLGGGGALITRSGSGRSGCPATGSAEKGRLHQNQQPQGALSLGADNQITCGITNNNNNSNQNSNAAIGRLIGLLGLQ</sequence>
<proteinExistence type="predicted"/>
<reference evidence="3" key="2">
    <citation type="submission" date="2023-04" db="EMBL/GenBank/DDBJ databases">
        <authorList>
            <person name="Bu L."/>
            <person name="Lu L."/>
            <person name="Laidemitt M.R."/>
            <person name="Zhang S.M."/>
            <person name="Mutuku M."/>
            <person name="Mkoji G."/>
            <person name="Steinauer M."/>
            <person name="Loker E.S."/>
        </authorList>
    </citation>
    <scope>NUCLEOTIDE SEQUENCE</scope>
    <source>
        <strain evidence="3">KasaAsao</strain>
        <tissue evidence="3">Whole Snail</tissue>
    </source>
</reference>
<reference evidence="3" key="1">
    <citation type="journal article" date="2023" name="PLoS Negl. Trop. Dis.">
        <title>A genome sequence for Biomphalaria pfeifferi, the major vector snail for the human-infecting parasite Schistosoma mansoni.</title>
        <authorList>
            <person name="Bu L."/>
            <person name="Lu L."/>
            <person name="Laidemitt M.R."/>
            <person name="Zhang S.M."/>
            <person name="Mutuku M."/>
            <person name="Mkoji G."/>
            <person name="Steinauer M."/>
            <person name="Loker E.S."/>
        </authorList>
    </citation>
    <scope>NUCLEOTIDE SEQUENCE</scope>
    <source>
        <strain evidence="3">KasaAsao</strain>
    </source>
</reference>
<evidence type="ECO:0000256" key="1">
    <source>
        <dbReference type="SAM" id="MobiDB-lite"/>
    </source>
</evidence>
<dbReference type="InterPro" id="IPR039041">
    <property type="entry name" value="Nav/unc-53"/>
</dbReference>
<dbReference type="InterPro" id="IPR036872">
    <property type="entry name" value="CH_dom_sf"/>
</dbReference>
<dbReference type="Gene3D" id="1.10.418.10">
    <property type="entry name" value="Calponin-like domain"/>
    <property type="match status" value="1"/>
</dbReference>
<name>A0AAD8F1U9_BIOPF</name>
<feature type="compositionally biased region" description="Low complexity" evidence="1">
    <location>
        <begin position="155"/>
        <end position="177"/>
    </location>
</feature>
<feature type="region of interest" description="Disordered" evidence="1">
    <location>
        <begin position="67"/>
        <end position="219"/>
    </location>
</feature>
<comment type="caution">
    <text evidence="3">The sequence shown here is derived from an EMBL/GenBank/DDBJ whole genome shotgun (WGS) entry which is preliminary data.</text>
</comment>
<organism evidence="3 4">
    <name type="scientific">Biomphalaria pfeifferi</name>
    <name type="common">Bloodfluke planorb</name>
    <name type="synonym">Freshwater snail</name>
    <dbReference type="NCBI Taxonomy" id="112525"/>
    <lineage>
        <taxon>Eukaryota</taxon>
        <taxon>Metazoa</taxon>
        <taxon>Spiralia</taxon>
        <taxon>Lophotrochozoa</taxon>
        <taxon>Mollusca</taxon>
        <taxon>Gastropoda</taxon>
        <taxon>Heterobranchia</taxon>
        <taxon>Euthyneura</taxon>
        <taxon>Panpulmonata</taxon>
        <taxon>Hygrophila</taxon>
        <taxon>Lymnaeoidea</taxon>
        <taxon>Planorbidae</taxon>
        <taxon>Biomphalaria</taxon>
    </lineage>
</organism>
<dbReference type="Proteomes" id="UP001233172">
    <property type="component" value="Unassembled WGS sequence"/>
</dbReference>
<feature type="non-terminal residue" evidence="3">
    <location>
        <position position="258"/>
    </location>
</feature>
<feature type="domain" description="Calponin-homology (CH)" evidence="2">
    <location>
        <begin position="1"/>
        <end position="63"/>
    </location>
</feature>
<dbReference type="SUPFAM" id="SSF47576">
    <property type="entry name" value="Calponin-homology domain, CH-domain"/>
    <property type="match status" value="1"/>
</dbReference>
<dbReference type="AlphaFoldDB" id="A0AAD8F1U9"/>
<dbReference type="GO" id="GO:0022008">
    <property type="term" value="P:neurogenesis"/>
    <property type="evidence" value="ECO:0007669"/>
    <property type="project" value="InterPro"/>
</dbReference>
<evidence type="ECO:0000313" key="4">
    <source>
        <dbReference type="Proteomes" id="UP001233172"/>
    </source>
</evidence>
<keyword evidence="4" id="KW-1185">Reference proteome</keyword>
<accession>A0AAD8F1U9</accession>
<feature type="compositionally biased region" description="Low complexity" evidence="1">
    <location>
        <begin position="67"/>
        <end position="96"/>
    </location>
</feature>
<protein>
    <submittedName>
        <fullName evidence="3">Neuron navigator 3</fullName>
    </submittedName>
</protein>
<feature type="compositionally biased region" description="Polar residues" evidence="1">
    <location>
        <begin position="131"/>
        <end position="146"/>
    </location>
</feature>
<evidence type="ECO:0000259" key="2">
    <source>
        <dbReference type="PROSITE" id="PS50021"/>
    </source>
</evidence>
<dbReference type="InterPro" id="IPR001715">
    <property type="entry name" value="CH_dom"/>
</dbReference>